<dbReference type="GO" id="GO:0016301">
    <property type="term" value="F:kinase activity"/>
    <property type="evidence" value="ECO:0007669"/>
    <property type="project" value="UniProtKB-KW"/>
</dbReference>
<sequence length="1474" mass="169008">MDFLFILLLLIFQLKVFAYFCFSFKVNTMKRLYILLLSLLVTVSVIAQPVCQVKHFSVNDGLAQGNVMGMLQDRNGLIWFSTWNGLSKYDGYTFKTYKTSQEDRYAFGSNRMGTIMESKYGDIWCPTYDGQACLFDVETEKFIDVLQPLEYATKHSNHVVRIQSLKKGVAWIICENGYTYRADEQLCKKGEGITLYSTFTQNLKGEHIFTVYQDSDEDEWILTNKGVTIVGSKAVDTDFPFQYITQIKENVYLVADKGKLAQYNFRTKKLKFINIPCPHNRINTIAALGTDTLALGTDNGLILFSAHDNMFRQIDIRTSTQPSNYVEQIYQDRQKDVWVFPRNPGIVRLHLNSNEKEHLFTPQNEVIKHGRNSRKLIFEDKTGILWVLPTGGNLSYYDRKEKKLKPLLTDIDNPKSIFSPLVRFYTLDTQGNCWLATARGIDRISFFPQSYQFNQTDYEAETRAFLRDSHNRLWSASKASYIQIYAPDGSLEGYLSNQGTIVKEKQVFHNGVYAIMEDKEKNIWLGTKGAGLFLLTPKSLNQYSITHFKHRSEDPYSISDNSIYSIFQDSRNRIWIGCYGGGLNLFTPGSNGSPIFIHSNNELKNYPTDYGMKVRNITEVSGGVILVGTTDGLLTFSNKFELPEEVKFYRNCHKPGDKNSLITNDIMQIYTDKQKATYVVSFTGGISKIISTRLLSEEIRFKNYDKSNGLASDLTLSMIEDTYSQLWIVSEIALSKFDTAKETFENYTLGSTYQQQFNFSEALPVINARQQVVLGTDKGFLEITPGKMRKSAYVPPIVFTGFKIQGHPASHSINNLTELELKASQRNVTFQFAALDYVNPDNILYAYRLQGLEDEWNEADNNRSASYINLPAGKYRLQIKSTNSDGVWTDNIRTLSIHVLPTFWETYWAWLLYCLLFILFTATIVYVLFYIYRLRHRVDMEQQLANIKLRFFTDISHELRTPLTLIGSPVAEVLENEPLSPTAREHLTLVRRNTERMLRLMNQILDFRKIQNQKMKLLVEETDLIPLLQKVMDSFRLIAKEKNIDYQMKSPIESVYGWVDRDKFEKIFFNLLSNAFKYTPEGKAITIKVLPHNETIDIEVADEGIGIAAEKQRTLFQRFETLVKQNILQPSSGIGLSLVKEMVEIHHGTIQVDSQPGIGSRFTVTLPLRKQVFEEDAQVEFILNDIQTASAPTDEETKGQEDTETKEEFDSNLSECHSILVVEDNKELRTFLKNSLSEHYTVITAANGKEGLQHAIDDLPDLIISDVMMPVMDGLEMVKQIKENSAICHIPIIILSAKASLDDRIAGLEQGIDDYITKPFSATYLKTRIITLLRQRKSLQEMYMAQLTDSKNACVSSGLTPSQPQITPYDEKFMQKVMEFMETQMDNSELTIDAFAEHLMLSRTIFYRKLKSIIGLTPVDFIREIRIKRAVQLIDSGEYNFSQIAYMTGFSDPKYFSKCFKKVMGVTPTEYKEK</sequence>
<dbReference type="InterPro" id="IPR018062">
    <property type="entry name" value="HTH_AraC-typ_CS"/>
</dbReference>
<feature type="domain" description="Histidine kinase" evidence="11">
    <location>
        <begin position="954"/>
        <end position="1170"/>
    </location>
</feature>
<name>A0ABN0CLP4_9BACE</name>
<evidence type="ECO:0000259" key="12">
    <source>
        <dbReference type="PROSITE" id="PS50110"/>
    </source>
</evidence>
<dbReference type="InterPro" id="IPR018060">
    <property type="entry name" value="HTH_AraC"/>
</dbReference>
<keyword evidence="13" id="KW-0808">Transferase</keyword>
<dbReference type="Gene3D" id="2.60.40.10">
    <property type="entry name" value="Immunoglobulins"/>
    <property type="match status" value="1"/>
</dbReference>
<dbReference type="InterPro" id="IPR011006">
    <property type="entry name" value="CheY-like_superfamily"/>
</dbReference>
<dbReference type="InterPro" id="IPR005467">
    <property type="entry name" value="His_kinase_dom"/>
</dbReference>
<evidence type="ECO:0000256" key="8">
    <source>
        <dbReference type="SAM" id="MobiDB-lite"/>
    </source>
</evidence>
<evidence type="ECO:0000313" key="14">
    <source>
        <dbReference type="Proteomes" id="UP000010321"/>
    </source>
</evidence>
<keyword evidence="4" id="KW-0805">Transcription regulation</keyword>
<evidence type="ECO:0000256" key="1">
    <source>
        <dbReference type="ARBA" id="ARBA00000085"/>
    </source>
</evidence>
<dbReference type="SMART" id="SM00342">
    <property type="entry name" value="HTH_ARAC"/>
    <property type="match status" value="1"/>
</dbReference>
<dbReference type="SUPFAM" id="SSF52172">
    <property type="entry name" value="CheY-like"/>
    <property type="match status" value="1"/>
</dbReference>
<evidence type="ECO:0000256" key="4">
    <source>
        <dbReference type="ARBA" id="ARBA00023015"/>
    </source>
</evidence>
<dbReference type="PROSITE" id="PS50110">
    <property type="entry name" value="RESPONSE_REGULATORY"/>
    <property type="match status" value="1"/>
</dbReference>
<dbReference type="InterPro" id="IPR003594">
    <property type="entry name" value="HATPase_dom"/>
</dbReference>
<dbReference type="Gene3D" id="3.40.50.2300">
    <property type="match status" value="1"/>
</dbReference>
<feature type="domain" description="Response regulatory" evidence="12">
    <location>
        <begin position="1218"/>
        <end position="1333"/>
    </location>
</feature>
<dbReference type="InterPro" id="IPR011047">
    <property type="entry name" value="Quinoprotein_ADH-like_sf"/>
</dbReference>
<evidence type="ECO:0000256" key="2">
    <source>
        <dbReference type="ARBA" id="ARBA00012438"/>
    </source>
</evidence>
<reference evidence="13 14" key="1">
    <citation type="submission" date="2011-02" db="EMBL/GenBank/DDBJ databases">
        <authorList>
            <person name="Weinstock G."/>
            <person name="Sodergren E."/>
            <person name="Clifton S."/>
            <person name="Fulton L."/>
            <person name="Fulton B."/>
            <person name="Courtney L."/>
            <person name="Fronick C."/>
            <person name="Harrison M."/>
            <person name="Strong C."/>
            <person name="Farmer C."/>
            <person name="Delahaunty K."/>
            <person name="Markovic C."/>
            <person name="Hall O."/>
            <person name="Minx P."/>
            <person name="Tomlinson C."/>
            <person name="Mitreva M."/>
            <person name="Hou S."/>
            <person name="Chen J."/>
            <person name="Wollam A."/>
            <person name="Pepin K.H."/>
            <person name="Johnson M."/>
            <person name="Bhonagiri V."/>
            <person name="Zhang X."/>
            <person name="Suruliraj S."/>
            <person name="Warren W."/>
            <person name="Chinwalla A."/>
            <person name="Mardis E.R."/>
            <person name="Wilson R.K."/>
        </authorList>
    </citation>
    <scope>NUCLEOTIDE SEQUENCE [LARGE SCALE GENOMIC DNA]</scope>
    <source>
        <strain evidence="13 14">YIT 12056</strain>
    </source>
</reference>
<dbReference type="PROSITE" id="PS00041">
    <property type="entry name" value="HTH_ARAC_FAMILY_1"/>
    <property type="match status" value="1"/>
</dbReference>
<dbReference type="Pfam" id="PF07495">
    <property type="entry name" value="Y_Y_Y"/>
    <property type="match status" value="1"/>
</dbReference>
<dbReference type="PANTHER" id="PTHR43547">
    <property type="entry name" value="TWO-COMPONENT HISTIDINE KINASE"/>
    <property type="match status" value="1"/>
</dbReference>
<dbReference type="CDD" id="cd00082">
    <property type="entry name" value="HisKA"/>
    <property type="match status" value="1"/>
</dbReference>
<dbReference type="PRINTS" id="PR00344">
    <property type="entry name" value="BCTRLSENSOR"/>
</dbReference>
<dbReference type="PROSITE" id="PS50109">
    <property type="entry name" value="HIS_KIN"/>
    <property type="match status" value="1"/>
</dbReference>
<dbReference type="CDD" id="cd17574">
    <property type="entry name" value="REC_OmpR"/>
    <property type="match status" value="1"/>
</dbReference>
<dbReference type="SUPFAM" id="SSF47384">
    <property type="entry name" value="Homodimeric domain of signal transducing histidine kinase"/>
    <property type="match status" value="1"/>
</dbReference>
<feature type="transmembrane region" description="Helical" evidence="9">
    <location>
        <begin position="907"/>
        <end position="932"/>
    </location>
</feature>
<keyword evidence="9" id="KW-0472">Membrane</keyword>
<dbReference type="InterPro" id="IPR009057">
    <property type="entry name" value="Homeodomain-like_sf"/>
</dbReference>
<dbReference type="Pfam" id="PF12833">
    <property type="entry name" value="HTH_18"/>
    <property type="match status" value="1"/>
</dbReference>
<gene>
    <name evidence="13" type="ORF">HMPREF9445_02309</name>
</gene>
<dbReference type="SUPFAM" id="SSF63829">
    <property type="entry name" value="Calcium-dependent phosphotriesterase"/>
    <property type="match status" value="1"/>
</dbReference>
<dbReference type="PANTHER" id="PTHR43547:SF2">
    <property type="entry name" value="HYBRID SIGNAL TRANSDUCTION HISTIDINE KINASE C"/>
    <property type="match status" value="1"/>
</dbReference>
<dbReference type="InterPro" id="IPR013783">
    <property type="entry name" value="Ig-like_fold"/>
</dbReference>
<evidence type="ECO:0000256" key="9">
    <source>
        <dbReference type="SAM" id="Phobius"/>
    </source>
</evidence>
<keyword evidence="14" id="KW-1185">Reference proteome</keyword>
<accession>A0ABN0CLP4</accession>
<dbReference type="EMBL" id="AFBM01000028">
    <property type="protein sequence ID" value="EGF50715.1"/>
    <property type="molecule type" value="Genomic_DNA"/>
</dbReference>
<keyword evidence="9" id="KW-0812">Transmembrane</keyword>
<dbReference type="Pfam" id="PF02518">
    <property type="entry name" value="HATPase_c"/>
    <property type="match status" value="1"/>
</dbReference>
<dbReference type="InterPro" id="IPR011110">
    <property type="entry name" value="Reg_prop"/>
</dbReference>
<organism evidence="13 14">
    <name type="scientific">Bacteroides clarus YIT 12056</name>
    <dbReference type="NCBI Taxonomy" id="762984"/>
    <lineage>
        <taxon>Bacteria</taxon>
        <taxon>Pseudomonadati</taxon>
        <taxon>Bacteroidota</taxon>
        <taxon>Bacteroidia</taxon>
        <taxon>Bacteroidales</taxon>
        <taxon>Bacteroidaceae</taxon>
        <taxon>Bacteroides</taxon>
    </lineage>
</organism>
<dbReference type="Gene3D" id="2.130.10.10">
    <property type="entry name" value="YVTN repeat-like/Quinoprotein amine dehydrogenase"/>
    <property type="match status" value="4"/>
</dbReference>
<keyword evidence="3 7" id="KW-0597">Phosphoprotein</keyword>
<dbReference type="SMART" id="SM00448">
    <property type="entry name" value="REC"/>
    <property type="match status" value="1"/>
</dbReference>
<dbReference type="Gene3D" id="1.10.287.130">
    <property type="match status" value="1"/>
</dbReference>
<dbReference type="InterPro" id="IPR015943">
    <property type="entry name" value="WD40/YVTN_repeat-like_dom_sf"/>
</dbReference>
<dbReference type="InterPro" id="IPR036097">
    <property type="entry name" value="HisK_dim/P_sf"/>
</dbReference>
<feature type="domain" description="HTH araC/xylS-type" evidence="10">
    <location>
        <begin position="1375"/>
        <end position="1474"/>
    </location>
</feature>
<dbReference type="InterPro" id="IPR001789">
    <property type="entry name" value="Sig_transdc_resp-reg_receiver"/>
</dbReference>
<proteinExistence type="predicted"/>
<evidence type="ECO:0000259" key="11">
    <source>
        <dbReference type="PROSITE" id="PS50109"/>
    </source>
</evidence>
<evidence type="ECO:0000256" key="3">
    <source>
        <dbReference type="ARBA" id="ARBA00022553"/>
    </source>
</evidence>
<evidence type="ECO:0000259" key="10">
    <source>
        <dbReference type="PROSITE" id="PS01124"/>
    </source>
</evidence>
<feature type="modified residue" description="4-aspartylphosphate" evidence="7">
    <location>
        <position position="1266"/>
    </location>
</feature>
<dbReference type="SUPFAM" id="SSF55874">
    <property type="entry name" value="ATPase domain of HSP90 chaperone/DNA topoisomerase II/histidine kinase"/>
    <property type="match status" value="1"/>
</dbReference>
<dbReference type="InterPro" id="IPR003661">
    <property type="entry name" value="HisK_dim/P_dom"/>
</dbReference>
<dbReference type="Gene3D" id="3.30.565.10">
    <property type="entry name" value="Histidine kinase-like ATPase, C-terminal domain"/>
    <property type="match status" value="1"/>
</dbReference>
<feature type="compositionally biased region" description="Basic and acidic residues" evidence="8">
    <location>
        <begin position="1195"/>
        <end position="1209"/>
    </location>
</feature>
<evidence type="ECO:0000313" key="13">
    <source>
        <dbReference type="EMBL" id="EGF50715.1"/>
    </source>
</evidence>
<dbReference type="SUPFAM" id="SSF50998">
    <property type="entry name" value="Quinoprotein alcohol dehydrogenase-like"/>
    <property type="match status" value="1"/>
</dbReference>
<dbReference type="Pfam" id="PF00072">
    <property type="entry name" value="Response_reg"/>
    <property type="match status" value="1"/>
</dbReference>
<dbReference type="InterPro" id="IPR011123">
    <property type="entry name" value="Y_Y_Y"/>
</dbReference>
<dbReference type="Gene3D" id="1.10.10.60">
    <property type="entry name" value="Homeodomain-like"/>
    <property type="match status" value="2"/>
</dbReference>
<dbReference type="Pfam" id="PF00512">
    <property type="entry name" value="HisKA"/>
    <property type="match status" value="1"/>
</dbReference>
<dbReference type="PROSITE" id="PS01124">
    <property type="entry name" value="HTH_ARAC_FAMILY_2"/>
    <property type="match status" value="1"/>
</dbReference>
<keyword evidence="5" id="KW-0238">DNA-binding</keyword>
<dbReference type="Pfam" id="PF07494">
    <property type="entry name" value="Reg_prop"/>
    <property type="match status" value="3"/>
</dbReference>
<protein>
    <recommendedName>
        <fullName evidence="2">histidine kinase</fullName>
        <ecNumber evidence="2">2.7.13.3</ecNumber>
    </recommendedName>
</protein>
<evidence type="ECO:0000256" key="7">
    <source>
        <dbReference type="PROSITE-ProRule" id="PRU00169"/>
    </source>
</evidence>
<dbReference type="InterPro" id="IPR004358">
    <property type="entry name" value="Sig_transdc_His_kin-like_C"/>
</dbReference>
<dbReference type="Proteomes" id="UP000010321">
    <property type="component" value="Unassembled WGS sequence"/>
</dbReference>
<dbReference type="InterPro" id="IPR036890">
    <property type="entry name" value="HATPase_C_sf"/>
</dbReference>
<comment type="catalytic activity">
    <reaction evidence="1">
        <text>ATP + protein L-histidine = ADP + protein N-phospho-L-histidine.</text>
        <dbReference type="EC" id="2.7.13.3"/>
    </reaction>
</comment>
<dbReference type="SMART" id="SM00387">
    <property type="entry name" value="HATPase_c"/>
    <property type="match status" value="1"/>
</dbReference>
<keyword evidence="9" id="KW-1133">Transmembrane helix</keyword>
<dbReference type="EC" id="2.7.13.3" evidence="2"/>
<evidence type="ECO:0000256" key="6">
    <source>
        <dbReference type="ARBA" id="ARBA00023163"/>
    </source>
</evidence>
<keyword evidence="6" id="KW-0804">Transcription</keyword>
<dbReference type="SUPFAM" id="SSF46689">
    <property type="entry name" value="Homeodomain-like"/>
    <property type="match status" value="1"/>
</dbReference>
<evidence type="ECO:0000256" key="5">
    <source>
        <dbReference type="ARBA" id="ARBA00023125"/>
    </source>
</evidence>
<keyword evidence="13" id="KW-0418">Kinase</keyword>
<feature type="region of interest" description="Disordered" evidence="8">
    <location>
        <begin position="1188"/>
        <end position="1209"/>
    </location>
</feature>
<comment type="caution">
    <text evidence="13">The sequence shown here is derived from an EMBL/GenBank/DDBJ whole genome shotgun (WGS) entry which is preliminary data.</text>
</comment>
<dbReference type="SMART" id="SM00388">
    <property type="entry name" value="HisKA"/>
    <property type="match status" value="1"/>
</dbReference>